<organism evidence="2 3">
    <name type="scientific">Fragariocoptes setiger</name>
    <dbReference type="NCBI Taxonomy" id="1670756"/>
    <lineage>
        <taxon>Eukaryota</taxon>
        <taxon>Metazoa</taxon>
        <taxon>Ecdysozoa</taxon>
        <taxon>Arthropoda</taxon>
        <taxon>Chelicerata</taxon>
        <taxon>Arachnida</taxon>
        <taxon>Acari</taxon>
        <taxon>Acariformes</taxon>
        <taxon>Trombidiformes</taxon>
        <taxon>Prostigmata</taxon>
        <taxon>Eupodina</taxon>
        <taxon>Eriophyoidea</taxon>
        <taxon>Phytoptidae</taxon>
        <taxon>Fragariocoptes</taxon>
    </lineage>
</organism>
<feature type="region of interest" description="Disordered" evidence="1">
    <location>
        <begin position="233"/>
        <end position="309"/>
    </location>
</feature>
<feature type="compositionally biased region" description="Low complexity" evidence="1">
    <location>
        <begin position="233"/>
        <end position="243"/>
    </location>
</feature>
<keyword evidence="3" id="KW-1185">Reference proteome</keyword>
<protein>
    <submittedName>
        <fullName evidence="2">Uncharacterized protein</fullName>
    </submittedName>
</protein>
<feature type="region of interest" description="Disordered" evidence="1">
    <location>
        <begin position="49"/>
        <end position="77"/>
    </location>
</feature>
<feature type="region of interest" description="Disordered" evidence="1">
    <location>
        <begin position="100"/>
        <end position="119"/>
    </location>
</feature>
<feature type="compositionally biased region" description="Low complexity" evidence="1">
    <location>
        <begin position="290"/>
        <end position="303"/>
    </location>
</feature>
<feature type="region of interest" description="Disordered" evidence="1">
    <location>
        <begin position="597"/>
        <end position="658"/>
    </location>
</feature>
<evidence type="ECO:0000313" key="3">
    <source>
        <dbReference type="Proteomes" id="UP000825002"/>
    </source>
</evidence>
<feature type="compositionally biased region" description="Basic and acidic residues" evidence="1">
    <location>
        <begin position="49"/>
        <end position="61"/>
    </location>
</feature>
<evidence type="ECO:0000256" key="1">
    <source>
        <dbReference type="SAM" id="MobiDB-lite"/>
    </source>
</evidence>
<evidence type="ECO:0000313" key="2">
    <source>
        <dbReference type="EMBL" id="KAG9510665.1"/>
    </source>
</evidence>
<comment type="caution">
    <text evidence="2">The sequence shown here is derived from an EMBL/GenBank/DDBJ whole genome shotgun (WGS) entry which is preliminary data.</text>
</comment>
<feature type="compositionally biased region" description="Low complexity" evidence="1">
    <location>
        <begin position="542"/>
        <end position="565"/>
    </location>
</feature>
<dbReference type="EMBL" id="JAIFTH010000100">
    <property type="protein sequence ID" value="KAG9510665.1"/>
    <property type="molecule type" value="Genomic_DNA"/>
</dbReference>
<accession>A0ABQ7SB67</accession>
<feature type="non-terminal residue" evidence="2">
    <location>
        <position position="658"/>
    </location>
</feature>
<feature type="region of interest" description="Disordered" evidence="1">
    <location>
        <begin position="526"/>
        <end position="573"/>
    </location>
</feature>
<dbReference type="Proteomes" id="UP000825002">
    <property type="component" value="Unassembled WGS sequence"/>
</dbReference>
<feature type="compositionally biased region" description="Basic and acidic residues" evidence="1">
    <location>
        <begin position="635"/>
        <end position="652"/>
    </location>
</feature>
<sequence>MLAMQHHVGPAGELASFISTMMSLTPNELTCLVNDQHFVQLIRDTSDRVSKFRQQQSDHQHHQQQQQQQQHEQEQQYRQQQQLLLQMQLNAAMASGQFSTSFAATSPGNNNQTSDGTSSLPMALDLRNINTDTLYNNNATLFWPAAAFSNSDIQLAAAAAAVSGQYGLINTNPNGANNGNNHNSPSQNDLATMLAVHAVNAAAVASSQQQQQNNHHQHHNGVNQIQAHNNNHNLYHQHNSNNHVGSDNVSHTTKNNSSKQSQATVRANDCNGQQQQHRDHSTKTLPPANTTTTTTTTSTTYSSGNNKNSPLTLPAGILLTTKTESGHHLSGNDATIGATVKKHKGEFDEPTYAEVDRRRYELETRGNYHSLSEQSGNCACILGSKFETRSPQAVLKMVQDWKNMSAEQRLNHKWDAADLPRDIPLAEISKYELLRKEASGGMANFGGTSKRKPLGIRGTRQFLLILYCLWGHPGSQDKMQREGYCPHCFAKIKKPNDQSTLVRVVNHFNMKHRQGHNPRLSPVQACLLGENNSGSGERHSDSTAPSTPTPPTTTTIASTDAGTATPPVVDDDKVETTETTATLTAAAFADAAADAACQDRNQNHQQQSQSLKLTGQQQQQAEQQSDTEESAPSGEDGRKEILLQDPKQEPENKPTATV</sequence>
<name>A0ABQ7SB67_9ACAR</name>
<gene>
    <name evidence="2" type="ORF">GZH46_00785</name>
</gene>
<proteinExistence type="predicted"/>
<reference evidence="2 3" key="1">
    <citation type="submission" date="2020-10" db="EMBL/GenBank/DDBJ databases">
        <authorList>
            <person name="Klimov P.B."/>
            <person name="Dyachkov S.M."/>
            <person name="Chetverikov P.E."/>
        </authorList>
    </citation>
    <scope>NUCLEOTIDE SEQUENCE [LARGE SCALE GENOMIC DNA]</scope>
    <source>
        <strain evidence="2">BMOC 18-1129-001#AD2665</strain>
        <tissue evidence="2">Entire mites</tissue>
    </source>
</reference>
<feature type="compositionally biased region" description="Low complexity" evidence="1">
    <location>
        <begin position="603"/>
        <end position="624"/>
    </location>
</feature>
<feature type="compositionally biased region" description="Low complexity" evidence="1">
    <location>
        <begin position="63"/>
        <end position="77"/>
    </location>
</feature>
<feature type="compositionally biased region" description="Polar residues" evidence="1">
    <location>
        <begin position="244"/>
        <end position="275"/>
    </location>
</feature>